<evidence type="ECO:0000313" key="13">
    <source>
        <dbReference type="Proteomes" id="UP000252147"/>
    </source>
</evidence>
<sequence>MKRILSLLILCSLLEAKVEEGSITVNGEMLEVKVSTTYSPQPSYPRSALRQGIEGYVVVEFDVSPNGEVLDPFVVETDQPGLFERAALRSVRRWAFEAYVHEGVPVTVSDVTTTFRFVLSD</sequence>
<dbReference type="PROSITE" id="PS52015">
    <property type="entry name" value="TONB_CTD"/>
    <property type="match status" value="1"/>
</dbReference>
<dbReference type="PRINTS" id="PR01374">
    <property type="entry name" value="TONBPROTEIN"/>
</dbReference>
<dbReference type="GO" id="GO:0005886">
    <property type="term" value="C:plasma membrane"/>
    <property type="evidence" value="ECO:0007669"/>
    <property type="project" value="UniProtKB-SubCell"/>
</dbReference>
<dbReference type="GO" id="GO:0015891">
    <property type="term" value="P:siderophore transport"/>
    <property type="evidence" value="ECO:0007669"/>
    <property type="project" value="InterPro"/>
</dbReference>
<keyword evidence="7 10" id="KW-0653">Protein transport</keyword>
<keyword evidence="6" id="KW-0812">Transmembrane</keyword>
<evidence type="ECO:0000256" key="7">
    <source>
        <dbReference type="ARBA" id="ARBA00022927"/>
    </source>
</evidence>
<keyword evidence="4 10" id="KW-1003">Cell membrane</keyword>
<keyword evidence="9" id="KW-0472">Membrane</keyword>
<gene>
    <name evidence="12" type="ORF">DBW97_04265</name>
</gene>
<comment type="similarity">
    <text evidence="2 10">Belongs to the TonB family.</text>
</comment>
<dbReference type="GO" id="GO:0031992">
    <property type="term" value="F:energy transducer activity"/>
    <property type="evidence" value="ECO:0007669"/>
    <property type="project" value="InterPro"/>
</dbReference>
<comment type="caution">
    <text evidence="12">The sequence shown here is derived from an EMBL/GenBank/DDBJ whole genome shotgun (WGS) entry which is preliminary data.</text>
</comment>
<dbReference type="SUPFAM" id="SSF74653">
    <property type="entry name" value="TolA/TonB C-terminal domain"/>
    <property type="match status" value="1"/>
</dbReference>
<dbReference type="InterPro" id="IPR003538">
    <property type="entry name" value="TonB"/>
</dbReference>
<dbReference type="AlphaFoldDB" id="A0A368BM35"/>
<dbReference type="GO" id="GO:0015031">
    <property type="term" value="P:protein transport"/>
    <property type="evidence" value="ECO:0007669"/>
    <property type="project" value="UniProtKB-UniRule"/>
</dbReference>
<evidence type="ECO:0000256" key="3">
    <source>
        <dbReference type="ARBA" id="ARBA00022448"/>
    </source>
</evidence>
<dbReference type="Pfam" id="PF03544">
    <property type="entry name" value="TonB_C"/>
    <property type="match status" value="1"/>
</dbReference>
<dbReference type="InterPro" id="IPR051045">
    <property type="entry name" value="TonB-dependent_transducer"/>
</dbReference>
<evidence type="ECO:0000256" key="8">
    <source>
        <dbReference type="ARBA" id="ARBA00022989"/>
    </source>
</evidence>
<name>A0A368BM35_9GAMM</name>
<keyword evidence="5 10" id="KW-0997">Cell inner membrane</keyword>
<dbReference type="EMBL" id="QOPD01000007">
    <property type="protein sequence ID" value="RCL37756.1"/>
    <property type="molecule type" value="Genomic_DNA"/>
</dbReference>
<evidence type="ECO:0000256" key="6">
    <source>
        <dbReference type="ARBA" id="ARBA00022692"/>
    </source>
</evidence>
<dbReference type="InterPro" id="IPR006260">
    <property type="entry name" value="TonB/TolA_C"/>
</dbReference>
<proteinExistence type="inferred from homology"/>
<organism evidence="12 13">
    <name type="scientific">SAR86 cluster bacterium</name>
    <dbReference type="NCBI Taxonomy" id="2030880"/>
    <lineage>
        <taxon>Bacteria</taxon>
        <taxon>Pseudomonadati</taxon>
        <taxon>Pseudomonadota</taxon>
        <taxon>Gammaproteobacteria</taxon>
        <taxon>SAR86 cluster</taxon>
    </lineage>
</organism>
<comment type="subcellular location">
    <subcellularLocation>
        <location evidence="1 10">Cell inner membrane</location>
        <topology evidence="1 10">Single-pass membrane protein</topology>
        <orientation evidence="1 10">Periplasmic side</orientation>
    </subcellularLocation>
</comment>
<evidence type="ECO:0000256" key="4">
    <source>
        <dbReference type="ARBA" id="ARBA00022475"/>
    </source>
</evidence>
<dbReference type="PANTHER" id="PTHR33446">
    <property type="entry name" value="PROTEIN TONB-RELATED"/>
    <property type="match status" value="1"/>
</dbReference>
<keyword evidence="8" id="KW-1133">Transmembrane helix</keyword>
<protein>
    <recommendedName>
        <fullName evidence="10">Protein TonB</fullName>
    </recommendedName>
</protein>
<reference evidence="12 13" key="1">
    <citation type="journal article" date="2018" name="Microbiome">
        <title>Fine metagenomic profile of the Mediterranean stratified and mixed water columns revealed by assembly and recruitment.</title>
        <authorList>
            <person name="Haro-Moreno J.M."/>
            <person name="Lopez-Perez M."/>
            <person name="De La Torre J.R."/>
            <person name="Picazo A."/>
            <person name="Camacho A."/>
            <person name="Rodriguez-Valera F."/>
        </authorList>
    </citation>
    <scope>NUCLEOTIDE SEQUENCE [LARGE SCALE GENOMIC DNA]</scope>
    <source>
        <strain evidence="12">MED-G83</strain>
    </source>
</reference>
<evidence type="ECO:0000256" key="10">
    <source>
        <dbReference type="RuleBase" id="RU362123"/>
    </source>
</evidence>
<dbReference type="NCBIfam" id="TIGR01352">
    <property type="entry name" value="tonB_Cterm"/>
    <property type="match status" value="1"/>
</dbReference>
<keyword evidence="10" id="KW-0735">Signal-anchor</keyword>
<dbReference type="GO" id="GO:0030288">
    <property type="term" value="C:outer membrane-bounded periplasmic space"/>
    <property type="evidence" value="ECO:0007669"/>
    <property type="project" value="InterPro"/>
</dbReference>
<dbReference type="Proteomes" id="UP000252147">
    <property type="component" value="Unassembled WGS sequence"/>
</dbReference>
<evidence type="ECO:0000256" key="5">
    <source>
        <dbReference type="ARBA" id="ARBA00022519"/>
    </source>
</evidence>
<dbReference type="Gene3D" id="3.30.1150.10">
    <property type="match status" value="1"/>
</dbReference>
<evidence type="ECO:0000256" key="1">
    <source>
        <dbReference type="ARBA" id="ARBA00004383"/>
    </source>
</evidence>
<dbReference type="InterPro" id="IPR037682">
    <property type="entry name" value="TonB_C"/>
</dbReference>
<comment type="function">
    <text evidence="10">Interacts with outer membrane receptor proteins that carry out high-affinity binding and energy dependent uptake into the periplasmic space of specific substrates. It could act to transduce energy from the cytoplasmic membrane to specific energy-requiring processes in the outer membrane, resulting in the release into the periplasm of ligands bound by these outer membrane proteins.</text>
</comment>
<evidence type="ECO:0000256" key="2">
    <source>
        <dbReference type="ARBA" id="ARBA00006555"/>
    </source>
</evidence>
<accession>A0A368BM35</accession>
<feature type="domain" description="TonB C-terminal" evidence="11">
    <location>
        <begin position="29"/>
        <end position="121"/>
    </location>
</feature>
<keyword evidence="3 10" id="KW-0813">Transport</keyword>
<evidence type="ECO:0000256" key="9">
    <source>
        <dbReference type="ARBA" id="ARBA00023136"/>
    </source>
</evidence>
<evidence type="ECO:0000259" key="11">
    <source>
        <dbReference type="PROSITE" id="PS52015"/>
    </source>
</evidence>
<dbReference type="GO" id="GO:0055085">
    <property type="term" value="P:transmembrane transport"/>
    <property type="evidence" value="ECO:0007669"/>
    <property type="project" value="InterPro"/>
</dbReference>
<evidence type="ECO:0000313" key="12">
    <source>
        <dbReference type="EMBL" id="RCL37756.1"/>
    </source>
</evidence>